<name>A0AAE0SEX0_9BIVA</name>
<accession>A0AAE0SEX0</accession>
<dbReference type="Proteomes" id="UP001195483">
    <property type="component" value="Unassembled WGS sequence"/>
</dbReference>
<feature type="region of interest" description="Disordered" evidence="1">
    <location>
        <begin position="34"/>
        <end position="59"/>
    </location>
</feature>
<reference evidence="2" key="3">
    <citation type="submission" date="2023-05" db="EMBL/GenBank/DDBJ databases">
        <authorList>
            <person name="Smith C.H."/>
        </authorList>
    </citation>
    <scope>NUCLEOTIDE SEQUENCE</scope>
    <source>
        <strain evidence="2">CHS0354</strain>
        <tissue evidence="2">Mantle</tissue>
    </source>
</reference>
<evidence type="ECO:0000256" key="1">
    <source>
        <dbReference type="SAM" id="MobiDB-lite"/>
    </source>
</evidence>
<protein>
    <submittedName>
        <fullName evidence="2">Uncharacterized protein</fullName>
    </submittedName>
</protein>
<organism evidence="2 3">
    <name type="scientific">Potamilus streckersoni</name>
    <dbReference type="NCBI Taxonomy" id="2493646"/>
    <lineage>
        <taxon>Eukaryota</taxon>
        <taxon>Metazoa</taxon>
        <taxon>Spiralia</taxon>
        <taxon>Lophotrochozoa</taxon>
        <taxon>Mollusca</taxon>
        <taxon>Bivalvia</taxon>
        <taxon>Autobranchia</taxon>
        <taxon>Heteroconchia</taxon>
        <taxon>Palaeoheterodonta</taxon>
        <taxon>Unionida</taxon>
        <taxon>Unionoidea</taxon>
        <taxon>Unionidae</taxon>
        <taxon>Ambleminae</taxon>
        <taxon>Lampsilini</taxon>
        <taxon>Potamilus</taxon>
    </lineage>
</organism>
<sequence length="110" mass="13003">MIHSKLVYRENRADGNNRSQYIQKFLNGINIFNDEDEDEDADDHEKEEDHGDDEEKEGHLQQKRFRFLYLSHHHAPLSGEKIRASLRCKKNVECNELMCSITIRNKSCIN</sequence>
<reference evidence="2" key="1">
    <citation type="journal article" date="2021" name="Genome Biol. Evol.">
        <title>A High-Quality Reference Genome for a Parasitic Bivalve with Doubly Uniparental Inheritance (Bivalvia: Unionida).</title>
        <authorList>
            <person name="Smith C.H."/>
        </authorList>
    </citation>
    <scope>NUCLEOTIDE SEQUENCE</scope>
    <source>
        <strain evidence="2">CHS0354</strain>
    </source>
</reference>
<dbReference type="AlphaFoldDB" id="A0AAE0SEX0"/>
<gene>
    <name evidence="2" type="ORF">CHS0354_017281</name>
</gene>
<evidence type="ECO:0000313" key="3">
    <source>
        <dbReference type="Proteomes" id="UP001195483"/>
    </source>
</evidence>
<dbReference type="EMBL" id="JAEAOA010001063">
    <property type="protein sequence ID" value="KAK3590765.1"/>
    <property type="molecule type" value="Genomic_DNA"/>
</dbReference>
<proteinExistence type="predicted"/>
<reference evidence="2" key="2">
    <citation type="journal article" date="2021" name="Genome Biol. Evol.">
        <title>Developing a high-quality reference genome for a parasitic bivalve with doubly uniparental inheritance (Bivalvia: Unionida).</title>
        <authorList>
            <person name="Smith C.H."/>
        </authorList>
    </citation>
    <scope>NUCLEOTIDE SEQUENCE</scope>
    <source>
        <strain evidence="2">CHS0354</strain>
        <tissue evidence="2">Mantle</tissue>
    </source>
</reference>
<comment type="caution">
    <text evidence="2">The sequence shown here is derived from an EMBL/GenBank/DDBJ whole genome shotgun (WGS) entry which is preliminary data.</text>
</comment>
<keyword evidence="3" id="KW-1185">Reference proteome</keyword>
<evidence type="ECO:0000313" key="2">
    <source>
        <dbReference type="EMBL" id="KAK3590765.1"/>
    </source>
</evidence>